<dbReference type="SUPFAM" id="SSF49562">
    <property type="entry name" value="C2 domain (Calcium/lipid-binding domain, CaLB)"/>
    <property type="match status" value="1"/>
</dbReference>
<dbReference type="EC" id="3.1.3.66" evidence="3"/>
<evidence type="ECO:0000256" key="5">
    <source>
        <dbReference type="ARBA" id="ARBA00023098"/>
    </source>
</evidence>
<evidence type="ECO:0000313" key="12">
    <source>
        <dbReference type="Proteomes" id="UP000016665"/>
    </source>
</evidence>
<sequence length="1025" mass="115726">MRSSSTVLCHQAVLKSSDASEVVILECCWVVELRSKTDVSVVLKLQSGEPDLHLEAASKPGCGSWAVAAREENSEGLRDKIQRLRRLIMEIKEERASDEAQQFLPSSQLDSLGEPQFTSIQRIANEPKLEFSLACKDLVAATRDRKLNTFIQVSVVHPAEHILTRYSSTEIVEGTKDPLFLTGVTFPPEYPIYEETKIKLTVYDVKDKSQDTVRTSVLPDHKEPRADVGRSFLGCATFRVGDLVKSKEQQLTLTLRTSDGGKTVGTIEVNLVKMGELEEGETDHITADTQDQKCALVRECTATEGISGKDNLPSLNAVLRNPVCKLYRFPTSDNKWMRIREQMAETTLSFHVPKELINLHIKEDMRRNQDLKDLGELAPHWDNMRKSVIAHCDQMLSMYQDTLAELGKHTGSSFKSSCSKGEKTLEFIPINLHLQRMHVHSPRLKDALYDVITVGAPAAHFQGFKNGGLRKLLSKFEAERRNTGYQCIYYSPENTAKAKEVLSNINHLQPLISSHADLLLSSASQRSPDSLKNSLKMLSEKTELFVHAFKDQLVRSALLALYTARPGCVLKKPAVPRNSAEEGADAQHQEHPSQMKRQDSIPHHSEYDEEEWDRVWANVAKSLNCLIAMVDRLLEKDNISNIKEGENEPSAADCQVLHTGGDWYEQLYPLVITLKDCMGEVVTRAKQSMAFVLLQELACGLPQCLMLTLRRDIVFSQALAGLVCGFVIKLHTGLHDQGFLQQLHTVGLLVQYEGLLSTYSEEAGMLEDMAVGISDLQKVMFKVIEAKSDDFLPIITGRREHYIIEVQLPAKMFELLPQEIKEGKLLRMYPVLFNVGINEQQTLAERFGDTTLQENINQENLELLKEYYKLFTEKMPPDCLPHFQEQNDLKGLLESLHQNIQAKKRKNVEIMWLAATICRKLNGVRFTCCKSAKDRTSMSVTLEQCSILRDEHQLHKDFFIRALDCMRSRQTQGALNESDDPETGCLTDNKPTSRHFYPVALLLVSSHLLVVWLILSLALLLAKYQ</sequence>
<dbReference type="PANTHER" id="PTHR12187">
    <property type="entry name" value="AGAP000124-PA"/>
    <property type="match status" value="1"/>
</dbReference>
<dbReference type="InterPro" id="IPR035892">
    <property type="entry name" value="C2_domain_sf"/>
</dbReference>
<evidence type="ECO:0000256" key="9">
    <source>
        <dbReference type="SAM" id="Phobius"/>
    </source>
</evidence>
<keyword evidence="5" id="KW-0443">Lipid metabolism</keyword>
<reference evidence="11" key="3">
    <citation type="submission" date="2025-09" db="UniProtKB">
        <authorList>
            <consortium name="Ensembl"/>
        </authorList>
    </citation>
    <scope>IDENTIFICATION</scope>
</reference>
<keyword evidence="4" id="KW-0378">Hydrolase</keyword>
<dbReference type="FunFam" id="2.60.40.150:FF:000143">
    <property type="entry name" value="Type II inositol 3,4-bisphosphate 4-phosphatase"/>
    <property type="match status" value="1"/>
</dbReference>
<keyword evidence="9" id="KW-0812">Transmembrane</keyword>
<comment type="catalytic activity">
    <reaction evidence="6">
        <text>1D-myo-inositol 3,4-bisphosphate + H2O = 1D-myo-inositol 3-phosphate + phosphate</text>
        <dbReference type="Rhea" id="RHEA:43388"/>
        <dbReference type="ChEBI" id="CHEBI:15377"/>
        <dbReference type="ChEBI" id="CHEBI:43474"/>
        <dbReference type="ChEBI" id="CHEBI:58401"/>
        <dbReference type="ChEBI" id="CHEBI:83241"/>
    </reaction>
</comment>
<dbReference type="PANTHER" id="PTHR12187:SF3">
    <property type="entry name" value="INOSITOL POLYPHOSPHATE 4-PHOSPHATASE TYPE II"/>
    <property type="match status" value="1"/>
</dbReference>
<dbReference type="InterPro" id="IPR000008">
    <property type="entry name" value="C2_dom"/>
</dbReference>
<evidence type="ECO:0000256" key="8">
    <source>
        <dbReference type="SAM" id="MobiDB-lite"/>
    </source>
</evidence>
<evidence type="ECO:0000256" key="4">
    <source>
        <dbReference type="ARBA" id="ARBA00022801"/>
    </source>
</evidence>
<name>A0A803VIC1_FICAL</name>
<keyword evidence="12" id="KW-1185">Reference proteome</keyword>
<comment type="similarity">
    <text evidence="2">Belongs to the inositol 3,4-bisphosphate 4-phosphatase family.</text>
</comment>
<evidence type="ECO:0000256" key="1">
    <source>
        <dbReference type="ARBA" id="ARBA00004847"/>
    </source>
</evidence>
<gene>
    <name evidence="11" type="primary">INPP4B</name>
</gene>
<dbReference type="Ensembl" id="ENSFALT00000036745.1">
    <property type="protein sequence ID" value="ENSFALP00000022477.1"/>
    <property type="gene ID" value="ENSFALG00000004964.2"/>
</dbReference>
<dbReference type="GO" id="GO:0005737">
    <property type="term" value="C:cytoplasm"/>
    <property type="evidence" value="ECO:0007669"/>
    <property type="project" value="TreeGrafter"/>
</dbReference>
<reference evidence="11" key="2">
    <citation type="submission" date="2025-08" db="UniProtKB">
        <authorList>
            <consortium name="Ensembl"/>
        </authorList>
    </citation>
    <scope>IDENTIFICATION</scope>
</reference>
<evidence type="ECO:0000256" key="6">
    <source>
        <dbReference type="ARBA" id="ARBA00036183"/>
    </source>
</evidence>
<dbReference type="GO" id="GO:0016316">
    <property type="term" value="F:phosphatidylinositol-3,4-bisphosphate 4-phosphatase activity"/>
    <property type="evidence" value="ECO:0007669"/>
    <property type="project" value="UniProtKB-EC"/>
</dbReference>
<comment type="pathway">
    <text evidence="1">Signal transduction; phosphatidylinositol signaling pathway.</text>
</comment>
<keyword evidence="9" id="KW-0472">Membrane</keyword>
<evidence type="ECO:0000256" key="7">
    <source>
        <dbReference type="SAM" id="Coils"/>
    </source>
</evidence>
<feature type="region of interest" description="Disordered" evidence="8">
    <location>
        <begin position="575"/>
        <end position="604"/>
    </location>
</feature>
<keyword evidence="7" id="KW-0175">Coiled coil</keyword>
<protein>
    <recommendedName>
        <fullName evidence="3">phosphatidylinositol-3,4-bisphosphate 4-phosphatase</fullName>
        <ecNumber evidence="3">3.1.3.66</ecNumber>
    </recommendedName>
</protein>
<reference evidence="11 12" key="1">
    <citation type="journal article" date="2012" name="Nature">
        <title>The genomic landscape of species divergence in Ficedula flycatchers.</title>
        <authorList>
            <person name="Ellegren H."/>
            <person name="Smeds L."/>
            <person name="Burri R."/>
            <person name="Olason P.I."/>
            <person name="Backstrom N."/>
            <person name="Kawakami T."/>
            <person name="Kunstner A."/>
            <person name="Makinen H."/>
            <person name="Nadachowska-Brzyska K."/>
            <person name="Qvarnstrom A."/>
            <person name="Uebbing S."/>
            <person name="Wolf J.B."/>
        </authorList>
    </citation>
    <scope>NUCLEOTIDE SEQUENCE [LARGE SCALE GENOMIC DNA]</scope>
</reference>
<feature type="domain" description="C2" evidence="10">
    <location>
        <begin position="111"/>
        <end position="253"/>
    </location>
</feature>
<dbReference type="PROSITE" id="PS50004">
    <property type="entry name" value="C2"/>
    <property type="match status" value="1"/>
</dbReference>
<evidence type="ECO:0000256" key="2">
    <source>
        <dbReference type="ARBA" id="ARBA00006306"/>
    </source>
</evidence>
<dbReference type="Gene3D" id="2.60.40.150">
    <property type="entry name" value="C2 domain"/>
    <property type="match status" value="1"/>
</dbReference>
<keyword evidence="9" id="KW-1133">Transmembrane helix</keyword>
<organism evidence="11 12">
    <name type="scientific">Ficedula albicollis</name>
    <name type="common">Collared flycatcher</name>
    <name type="synonym">Muscicapa albicollis</name>
    <dbReference type="NCBI Taxonomy" id="59894"/>
    <lineage>
        <taxon>Eukaryota</taxon>
        <taxon>Metazoa</taxon>
        <taxon>Chordata</taxon>
        <taxon>Craniata</taxon>
        <taxon>Vertebrata</taxon>
        <taxon>Euteleostomi</taxon>
        <taxon>Archelosauria</taxon>
        <taxon>Archosauria</taxon>
        <taxon>Dinosauria</taxon>
        <taxon>Saurischia</taxon>
        <taxon>Theropoda</taxon>
        <taxon>Coelurosauria</taxon>
        <taxon>Aves</taxon>
        <taxon>Neognathae</taxon>
        <taxon>Neoaves</taxon>
        <taxon>Telluraves</taxon>
        <taxon>Australaves</taxon>
        <taxon>Passeriformes</taxon>
        <taxon>Muscicapidae</taxon>
        <taxon>Ficedula</taxon>
    </lineage>
</organism>
<proteinExistence type="inferred from homology"/>
<evidence type="ECO:0000313" key="11">
    <source>
        <dbReference type="Ensembl" id="ENSFALP00000022477.1"/>
    </source>
</evidence>
<dbReference type="UniPathway" id="UPA00944"/>
<dbReference type="Proteomes" id="UP000016665">
    <property type="component" value="Chromosome 4"/>
</dbReference>
<feature type="compositionally biased region" description="Basic and acidic residues" evidence="8">
    <location>
        <begin position="585"/>
        <end position="604"/>
    </location>
</feature>
<feature type="coiled-coil region" evidence="7">
    <location>
        <begin position="67"/>
        <end position="101"/>
    </location>
</feature>
<feature type="transmembrane region" description="Helical" evidence="9">
    <location>
        <begin position="996"/>
        <end position="1022"/>
    </location>
</feature>
<dbReference type="AlphaFoldDB" id="A0A803VIC1"/>
<evidence type="ECO:0000256" key="3">
    <source>
        <dbReference type="ARBA" id="ARBA00013037"/>
    </source>
</evidence>
<accession>A0A803VIC1</accession>
<evidence type="ECO:0000259" key="10">
    <source>
        <dbReference type="PROSITE" id="PS50004"/>
    </source>
</evidence>
<dbReference type="InterPro" id="IPR039034">
    <property type="entry name" value="INPP4"/>
</dbReference>
<dbReference type="CDD" id="cd04048">
    <property type="entry name" value="C2A_Copine"/>
    <property type="match status" value="1"/>
</dbReference>
<dbReference type="GeneTree" id="ENSGT00940000157587"/>